<evidence type="ECO:0008006" key="5">
    <source>
        <dbReference type="Google" id="ProtNLM"/>
    </source>
</evidence>
<dbReference type="STRING" id="1214573.A0A0G2FB52"/>
<organism evidence="3 4">
    <name type="scientific">Diaporthe ampelina</name>
    <dbReference type="NCBI Taxonomy" id="1214573"/>
    <lineage>
        <taxon>Eukaryota</taxon>
        <taxon>Fungi</taxon>
        <taxon>Dikarya</taxon>
        <taxon>Ascomycota</taxon>
        <taxon>Pezizomycotina</taxon>
        <taxon>Sordariomycetes</taxon>
        <taxon>Sordariomycetidae</taxon>
        <taxon>Diaporthales</taxon>
        <taxon>Diaporthaceae</taxon>
        <taxon>Diaporthe</taxon>
    </lineage>
</organism>
<reference evidence="3 4" key="1">
    <citation type="submission" date="2015-05" db="EMBL/GenBank/DDBJ databases">
        <title>Distinctive expansion of gene families associated with plant cell wall degradation and secondary metabolism in the genomes of grapevine trunk pathogens.</title>
        <authorList>
            <person name="Lawrence D.P."/>
            <person name="Travadon R."/>
            <person name="Rolshausen P.E."/>
            <person name="Baumgartner K."/>
        </authorList>
    </citation>
    <scope>NUCLEOTIDE SEQUENCE [LARGE SCALE GENOMIC DNA]</scope>
    <source>
        <strain evidence="3">DA912</strain>
    </source>
</reference>
<reference evidence="3 4" key="2">
    <citation type="submission" date="2015-05" db="EMBL/GenBank/DDBJ databases">
        <authorList>
            <person name="Morales-Cruz A."/>
            <person name="Amrine K.C."/>
            <person name="Cantu D."/>
        </authorList>
    </citation>
    <scope>NUCLEOTIDE SEQUENCE [LARGE SCALE GENOMIC DNA]</scope>
    <source>
        <strain evidence="3">DA912</strain>
    </source>
</reference>
<keyword evidence="2" id="KW-0812">Transmembrane</keyword>
<keyword evidence="4" id="KW-1185">Reference proteome</keyword>
<accession>A0A0G2FB52</accession>
<dbReference type="PANTHER" id="PTHR37488">
    <property type="entry name" value="DUF1275 DOMAIN-CONTAINING PROTEIN"/>
    <property type="match status" value="1"/>
</dbReference>
<gene>
    <name evidence="3" type="ORF">UCDDA912_g08151</name>
</gene>
<evidence type="ECO:0000313" key="3">
    <source>
        <dbReference type="EMBL" id="KKY31862.1"/>
    </source>
</evidence>
<feature type="transmembrane region" description="Helical" evidence="2">
    <location>
        <begin position="190"/>
        <end position="207"/>
    </location>
</feature>
<keyword evidence="2" id="KW-1133">Transmembrane helix</keyword>
<comment type="caution">
    <text evidence="3">The sequence shown here is derived from an EMBL/GenBank/DDBJ whole genome shotgun (WGS) entry which is preliminary data.</text>
</comment>
<dbReference type="Proteomes" id="UP000034680">
    <property type="component" value="Unassembled WGS sequence"/>
</dbReference>
<dbReference type="OrthoDB" id="5288586at2759"/>
<dbReference type="PANTHER" id="PTHR37488:SF1">
    <property type="entry name" value="DUF1275 DOMAIN PROTEIN"/>
    <property type="match status" value="1"/>
</dbReference>
<feature type="transmembrane region" description="Helical" evidence="2">
    <location>
        <begin position="246"/>
        <end position="263"/>
    </location>
</feature>
<evidence type="ECO:0000256" key="2">
    <source>
        <dbReference type="SAM" id="Phobius"/>
    </source>
</evidence>
<feature type="transmembrane region" description="Helical" evidence="2">
    <location>
        <begin position="68"/>
        <end position="88"/>
    </location>
</feature>
<feature type="transmembrane region" description="Helical" evidence="2">
    <location>
        <begin position="148"/>
        <end position="170"/>
    </location>
</feature>
<protein>
    <recommendedName>
        <fullName evidence="5">Duf1275 domain protein</fullName>
    </recommendedName>
</protein>
<dbReference type="InterPro" id="IPR010699">
    <property type="entry name" value="DUF1275"/>
</dbReference>
<sequence length="298" mass="31711">MSTVNGYGTAGPGGNHSTARQRDTGRAGHNASDEEQPLLNGVGPQRGSLKSLTSRLRKAAGVEVRRDWADVVLIFCYIITGMLDSSAISDWGSFVSMQTGNTVYIGLGLAAPTEGTRWIKSGTSLGFFCIGSFFFSRFHRHFGAKKRATLIASFTLQSILCIAAASIVTFGPGAGGSGRSDSKDAITWDVLVPIALVAFQACGQAVTSRALKYNALTSVVLTSIYCDLFSDAELFRADNPERNRRLGAPSMCLVGAIIGGLFAHSRFGIAGAMWTASALKVFVVIVWLLWPGEAVEED</sequence>
<dbReference type="AlphaFoldDB" id="A0A0G2FB52"/>
<evidence type="ECO:0000256" key="1">
    <source>
        <dbReference type="SAM" id="MobiDB-lite"/>
    </source>
</evidence>
<dbReference type="Pfam" id="PF06912">
    <property type="entry name" value="DUF1275"/>
    <property type="match status" value="1"/>
</dbReference>
<proteinExistence type="predicted"/>
<keyword evidence="2" id="KW-0472">Membrane</keyword>
<dbReference type="EMBL" id="LCUC01000353">
    <property type="protein sequence ID" value="KKY31862.1"/>
    <property type="molecule type" value="Genomic_DNA"/>
</dbReference>
<feature type="region of interest" description="Disordered" evidence="1">
    <location>
        <begin position="1"/>
        <end position="48"/>
    </location>
</feature>
<name>A0A0G2FB52_9PEZI</name>
<feature type="transmembrane region" description="Helical" evidence="2">
    <location>
        <begin position="269"/>
        <end position="290"/>
    </location>
</feature>
<evidence type="ECO:0000313" key="4">
    <source>
        <dbReference type="Proteomes" id="UP000034680"/>
    </source>
</evidence>
<feature type="transmembrane region" description="Helical" evidence="2">
    <location>
        <begin position="118"/>
        <end position="136"/>
    </location>
</feature>